<dbReference type="GO" id="GO:0008781">
    <property type="term" value="F:N-acylneuraminate cytidylyltransferase activity"/>
    <property type="evidence" value="ECO:0007669"/>
    <property type="project" value="TreeGrafter"/>
</dbReference>
<proteinExistence type="predicted"/>
<dbReference type="InterPro" id="IPR029044">
    <property type="entry name" value="Nucleotide-diphossugar_trans"/>
</dbReference>
<dbReference type="PANTHER" id="PTHR21485">
    <property type="entry name" value="HAD SUPERFAMILY MEMBERS CMAS AND KDSC"/>
    <property type="match status" value="1"/>
</dbReference>
<sequence>MFRGKPVLAVIPARAWSRGLAGKNLLKLDGLSLIQHAAKAAFDSGLVDMVVVSSEDPEILKHAAGITDVVAHRRSELAANETATSGDVIRDLLDSDHDDVFIDEGNAPWFVYLQASSPFRSGTHVRGAFEVLAENPHAEAVVSVVDEAGFRPNGAIYIFTLEEFKKTGKLPVEGVAKFVMGAEESLQINTLEEYEEAKARYGAD</sequence>
<name>A0A6J7KI03_9ZZZZ</name>
<gene>
    <name evidence="1" type="ORF">UFOPK3837_00608</name>
</gene>
<dbReference type="SUPFAM" id="SSF53448">
    <property type="entry name" value="Nucleotide-diphospho-sugar transferases"/>
    <property type="match status" value="1"/>
</dbReference>
<dbReference type="PANTHER" id="PTHR21485:SF3">
    <property type="entry name" value="N-ACYLNEURAMINATE CYTIDYLYLTRANSFERASE"/>
    <property type="match status" value="1"/>
</dbReference>
<accession>A0A6J7KI03</accession>
<organism evidence="1">
    <name type="scientific">freshwater metagenome</name>
    <dbReference type="NCBI Taxonomy" id="449393"/>
    <lineage>
        <taxon>unclassified sequences</taxon>
        <taxon>metagenomes</taxon>
        <taxon>ecological metagenomes</taxon>
    </lineage>
</organism>
<protein>
    <submittedName>
        <fullName evidence="1">Unannotated protein</fullName>
    </submittedName>
</protein>
<dbReference type="Pfam" id="PF02348">
    <property type="entry name" value="CTP_transf_3"/>
    <property type="match status" value="1"/>
</dbReference>
<dbReference type="InterPro" id="IPR003329">
    <property type="entry name" value="Cytidylyl_trans"/>
</dbReference>
<dbReference type="EMBL" id="CAFBNO010000019">
    <property type="protein sequence ID" value="CAB4953832.1"/>
    <property type="molecule type" value="Genomic_DNA"/>
</dbReference>
<dbReference type="Gene3D" id="3.90.550.10">
    <property type="entry name" value="Spore Coat Polysaccharide Biosynthesis Protein SpsA, Chain A"/>
    <property type="match status" value="1"/>
</dbReference>
<dbReference type="InterPro" id="IPR050793">
    <property type="entry name" value="CMP-NeuNAc_synthase"/>
</dbReference>
<reference evidence="1" key="1">
    <citation type="submission" date="2020-05" db="EMBL/GenBank/DDBJ databases">
        <authorList>
            <person name="Chiriac C."/>
            <person name="Salcher M."/>
            <person name="Ghai R."/>
            <person name="Kavagutti S V."/>
        </authorList>
    </citation>
    <scope>NUCLEOTIDE SEQUENCE</scope>
</reference>
<evidence type="ECO:0000313" key="1">
    <source>
        <dbReference type="EMBL" id="CAB4953832.1"/>
    </source>
</evidence>
<dbReference type="AlphaFoldDB" id="A0A6J7KI03"/>